<proteinExistence type="predicted"/>
<accession>A0A5K3FCJ1</accession>
<dbReference type="AlphaFoldDB" id="A0A5K3FCJ1"/>
<feature type="region of interest" description="Disordered" evidence="1">
    <location>
        <begin position="1"/>
        <end position="52"/>
    </location>
</feature>
<evidence type="ECO:0000313" key="2">
    <source>
        <dbReference type="WBParaSite" id="MCU_007230-RA"/>
    </source>
</evidence>
<evidence type="ECO:0000256" key="1">
    <source>
        <dbReference type="SAM" id="MobiDB-lite"/>
    </source>
</evidence>
<organism evidence="2">
    <name type="scientific">Mesocestoides corti</name>
    <name type="common">Flatworm</name>
    <dbReference type="NCBI Taxonomy" id="53468"/>
    <lineage>
        <taxon>Eukaryota</taxon>
        <taxon>Metazoa</taxon>
        <taxon>Spiralia</taxon>
        <taxon>Lophotrochozoa</taxon>
        <taxon>Platyhelminthes</taxon>
        <taxon>Cestoda</taxon>
        <taxon>Eucestoda</taxon>
        <taxon>Cyclophyllidea</taxon>
        <taxon>Mesocestoididae</taxon>
        <taxon>Mesocestoides</taxon>
    </lineage>
</organism>
<sequence>MPLATRQGPLLRCASPPTLPDPPVGSVSRNPNSIAFLTPNRPKNARGLSSCY</sequence>
<protein>
    <submittedName>
        <fullName evidence="2">Uncharacterized protein</fullName>
    </submittedName>
</protein>
<dbReference type="WBParaSite" id="MCU_007230-RA">
    <property type="protein sequence ID" value="MCU_007230-RA"/>
    <property type="gene ID" value="MCU_007230"/>
</dbReference>
<name>A0A5K3FCJ1_MESCO</name>
<reference evidence="2" key="1">
    <citation type="submission" date="2019-11" db="UniProtKB">
        <authorList>
            <consortium name="WormBaseParasite"/>
        </authorList>
    </citation>
    <scope>IDENTIFICATION</scope>
</reference>